<comment type="caution">
    <text evidence="1">The sequence shown here is derived from an EMBL/GenBank/DDBJ whole genome shotgun (WGS) entry which is preliminary data.</text>
</comment>
<dbReference type="EMBL" id="LAZR01025909">
    <property type="protein sequence ID" value="KKL70386.1"/>
    <property type="molecule type" value="Genomic_DNA"/>
</dbReference>
<protein>
    <submittedName>
        <fullName evidence="1">Uncharacterized protein</fullName>
    </submittedName>
</protein>
<sequence length="147" mass="16292">MPQIIIKRADGGVSIGPFKGDPGVTFEKWKGVARPSELPATYRVSDTAVVRPANRVFRNAWTDDVAGLQIDVNMDKARGLKLAFIRAERDAKLDLTDVDVLRLDGNTVSPELRAKRQALRDIPTVVQPDLDAIETPEELEAYEPAWP</sequence>
<gene>
    <name evidence="1" type="ORF">LCGC14_2105430</name>
</gene>
<name>A0A0F9EVY9_9ZZZZ</name>
<reference evidence="1" key="1">
    <citation type="journal article" date="2015" name="Nature">
        <title>Complex archaea that bridge the gap between prokaryotes and eukaryotes.</title>
        <authorList>
            <person name="Spang A."/>
            <person name="Saw J.H."/>
            <person name="Jorgensen S.L."/>
            <person name="Zaremba-Niedzwiedzka K."/>
            <person name="Martijn J."/>
            <person name="Lind A.E."/>
            <person name="van Eijk R."/>
            <person name="Schleper C."/>
            <person name="Guy L."/>
            <person name="Ettema T.J."/>
        </authorList>
    </citation>
    <scope>NUCLEOTIDE SEQUENCE</scope>
</reference>
<dbReference type="AlphaFoldDB" id="A0A0F9EVY9"/>
<evidence type="ECO:0000313" key="1">
    <source>
        <dbReference type="EMBL" id="KKL70386.1"/>
    </source>
</evidence>
<organism evidence="1">
    <name type="scientific">marine sediment metagenome</name>
    <dbReference type="NCBI Taxonomy" id="412755"/>
    <lineage>
        <taxon>unclassified sequences</taxon>
        <taxon>metagenomes</taxon>
        <taxon>ecological metagenomes</taxon>
    </lineage>
</organism>
<accession>A0A0F9EVY9</accession>
<proteinExistence type="predicted"/>